<dbReference type="AlphaFoldDB" id="E8V573"/>
<evidence type="ECO:0000259" key="13">
    <source>
        <dbReference type="Pfam" id="PF07715"/>
    </source>
</evidence>
<keyword evidence="15" id="KW-1185">Reference proteome</keyword>
<dbReference type="PANTHER" id="PTHR30069:SF39">
    <property type="entry name" value="BLL6183 PROTEIN"/>
    <property type="match status" value="1"/>
</dbReference>
<dbReference type="GO" id="GO:0009279">
    <property type="term" value="C:cell outer membrane"/>
    <property type="evidence" value="ECO:0007669"/>
    <property type="project" value="UniProtKB-SubCell"/>
</dbReference>
<evidence type="ECO:0000256" key="3">
    <source>
        <dbReference type="ARBA" id="ARBA00022452"/>
    </source>
</evidence>
<comment type="similarity">
    <text evidence="8 9">Belongs to the TonB-dependent receptor family.</text>
</comment>
<evidence type="ECO:0000256" key="2">
    <source>
        <dbReference type="ARBA" id="ARBA00022448"/>
    </source>
</evidence>
<reference evidence="14 15" key="1">
    <citation type="journal article" date="2012" name="Stand. Genomic Sci.">
        <title>Complete genome sequence of Terriglobus saanensis type strain SP1PR4(T), an Acidobacteria from tundra soil.</title>
        <authorList>
            <person name="Rawat S.R."/>
            <person name="Mannisto M.K."/>
            <person name="Starovoytov V."/>
            <person name="Goodwin L."/>
            <person name="Nolan M."/>
            <person name="Hauser L."/>
            <person name="Land M."/>
            <person name="Davenport K.W."/>
            <person name="Woyke T."/>
            <person name="Haggblom M.M."/>
        </authorList>
    </citation>
    <scope>NUCLEOTIDE SEQUENCE</scope>
    <source>
        <strain evidence="15">ATCC BAA-1853 / DSM 23119 / SP1PR4</strain>
    </source>
</reference>
<keyword evidence="2 8" id="KW-0813">Transport</keyword>
<keyword evidence="14" id="KW-0675">Receptor</keyword>
<dbReference type="InterPro" id="IPR039426">
    <property type="entry name" value="TonB-dep_rcpt-like"/>
</dbReference>
<accession>E8V573</accession>
<evidence type="ECO:0000256" key="1">
    <source>
        <dbReference type="ARBA" id="ARBA00004571"/>
    </source>
</evidence>
<name>E8V573_TERSS</name>
<evidence type="ECO:0000256" key="5">
    <source>
        <dbReference type="ARBA" id="ARBA00023077"/>
    </source>
</evidence>
<proteinExistence type="inferred from homology"/>
<evidence type="ECO:0000313" key="15">
    <source>
        <dbReference type="Proteomes" id="UP000006844"/>
    </source>
</evidence>
<evidence type="ECO:0000256" key="4">
    <source>
        <dbReference type="ARBA" id="ARBA00022692"/>
    </source>
</evidence>
<dbReference type="InterPro" id="IPR037066">
    <property type="entry name" value="Plug_dom_sf"/>
</dbReference>
<evidence type="ECO:0000313" key="14">
    <source>
        <dbReference type="EMBL" id="ADV83760.1"/>
    </source>
</evidence>
<feature type="signal peptide" evidence="11">
    <location>
        <begin position="1"/>
        <end position="22"/>
    </location>
</feature>
<dbReference type="GO" id="GO:0044718">
    <property type="term" value="P:siderophore transmembrane transport"/>
    <property type="evidence" value="ECO:0007669"/>
    <property type="project" value="TreeGrafter"/>
</dbReference>
<keyword evidence="3 8" id="KW-1134">Transmembrane beta strand</keyword>
<dbReference type="PROSITE" id="PS52016">
    <property type="entry name" value="TONB_DEPENDENT_REC_3"/>
    <property type="match status" value="1"/>
</dbReference>
<dbReference type="HOGENOM" id="CLU_008654_0_0_0"/>
<dbReference type="InterPro" id="IPR000531">
    <property type="entry name" value="Beta-barrel_TonB"/>
</dbReference>
<feature type="domain" description="TonB-dependent receptor plug" evidence="13">
    <location>
        <begin position="139"/>
        <end position="252"/>
    </location>
</feature>
<dbReference type="GO" id="GO:0015344">
    <property type="term" value="F:siderophore uptake transmembrane transporter activity"/>
    <property type="evidence" value="ECO:0007669"/>
    <property type="project" value="TreeGrafter"/>
</dbReference>
<dbReference type="PANTHER" id="PTHR30069">
    <property type="entry name" value="TONB-DEPENDENT OUTER MEMBRANE RECEPTOR"/>
    <property type="match status" value="1"/>
</dbReference>
<feature type="chain" id="PRO_5003233079" evidence="11">
    <location>
        <begin position="23"/>
        <end position="928"/>
    </location>
</feature>
<dbReference type="EMBL" id="CP002467">
    <property type="protein sequence ID" value="ADV83760.1"/>
    <property type="molecule type" value="Genomic_DNA"/>
</dbReference>
<dbReference type="Pfam" id="PF07715">
    <property type="entry name" value="Plug"/>
    <property type="match status" value="1"/>
</dbReference>
<dbReference type="Gene3D" id="2.170.130.10">
    <property type="entry name" value="TonB-dependent receptor, plug domain"/>
    <property type="match status" value="1"/>
</dbReference>
<evidence type="ECO:0000256" key="6">
    <source>
        <dbReference type="ARBA" id="ARBA00023136"/>
    </source>
</evidence>
<gene>
    <name evidence="14" type="ordered locus">AciPR4_3000</name>
</gene>
<keyword evidence="6 8" id="KW-0472">Membrane</keyword>
<evidence type="ECO:0000256" key="11">
    <source>
        <dbReference type="SAM" id="SignalP"/>
    </source>
</evidence>
<sequence>MHLDLRLALLSFLFTLPVQYTAESQNVVTPATARTGEIRIRVQGPDGRPLQAKGTLSGPAAGSSRSVEIAPDGSLNVPDLPFGRYQLQFVQAGFDAQTITFQVQSATPIRREVTLVLSGLSTTVNVIASTPIGTLDIPVSDVPVPVQTLTAQTLEDTNAIDLTDAMKRRLNGVYVNENQNNPFQPDVNYRGYTASPLVGSPAGLSVYLDGVRQNQPFGDVVAWDLIPKVAISTVELIPGSNPVYGLNTLGGAIAVQTKSGISNSGFSISGYGGSFGRRAVDAEYGGSNNAGLNWYAAGTLFHEDGWRVQSPSSVRQSFAKLGYNHGGTVLLLSGGYSINDLTGNGTQDFRAIARTTGLNHGYASVYSIPDRTWQHSPFLTFNATHALSKNFTFNGNAYVRHVRTNTTNGDINDDSFDQSLYTLSNADKAALTAAGIAFPASITPVNTPFPFLRCIAQGLELDEPGEKCTGVDTDTVDRQHAYGLSGVLSWRTSHNQFSFGSAWDHGSLTFVQSAQYGYLNPDGITVTRIPVFLDGSTSVDDAPQDNRVNLHGSTNTPSFFLSDTLSVGKWVFNAAGRYNHTNINNLDRLPPVSYRGTLTAINTFQRFNPSAGVVYKASSLLHAYFDYSESSRAPTSTELGCADPNFPCSLPNALVSDPPLKQVVSRTYETGVRGNQDGNIRWNLGFFHTNNDDDLLFVASQQTGYGYFQNFGQTRRLGVEAAVSTHLRRLDAGAEYTFLNATYQSSQIIGSGSNSSNTNALDGGPGVTDGGNITISPGNRIPQVPQHMMKLYTDYHPLRKLSVNADFNLIGASYVRGNENNQHQPDGVYYLGSGQSPGYGVVNLGTRYKFNAHYELFAQINNLLNRHYYTAGQLASTPYDANGNFTPRPFASIQLDGDTAFPIRNTTFLSPGAPVTVFGGMKVSFGKQ</sequence>
<dbReference type="Gene3D" id="2.40.170.20">
    <property type="entry name" value="TonB-dependent receptor, beta-barrel domain"/>
    <property type="match status" value="1"/>
</dbReference>
<dbReference type="Proteomes" id="UP000006844">
    <property type="component" value="Chromosome"/>
</dbReference>
<dbReference type="InterPro" id="IPR036942">
    <property type="entry name" value="Beta-barrel_TonB_sf"/>
</dbReference>
<dbReference type="InterPro" id="IPR012910">
    <property type="entry name" value="Plug_dom"/>
</dbReference>
<protein>
    <submittedName>
        <fullName evidence="14">TonB-dependent receptor</fullName>
    </submittedName>
</protein>
<keyword evidence="11" id="KW-0732">Signal</keyword>
<feature type="domain" description="TonB-dependent receptor-like beta-barrel" evidence="12">
    <location>
        <begin position="340"/>
        <end position="863"/>
    </location>
</feature>
<keyword evidence="4 8" id="KW-0812">Transmembrane</keyword>
<evidence type="ECO:0000259" key="12">
    <source>
        <dbReference type="Pfam" id="PF00593"/>
    </source>
</evidence>
<dbReference type="OrthoDB" id="98353at2"/>
<feature type="region of interest" description="Disordered" evidence="10">
    <location>
        <begin position="44"/>
        <end position="65"/>
    </location>
</feature>
<dbReference type="SUPFAM" id="SSF56935">
    <property type="entry name" value="Porins"/>
    <property type="match status" value="1"/>
</dbReference>
<dbReference type="Pfam" id="PF00593">
    <property type="entry name" value="TonB_dep_Rec_b-barrel"/>
    <property type="match status" value="1"/>
</dbReference>
<evidence type="ECO:0000256" key="7">
    <source>
        <dbReference type="ARBA" id="ARBA00023237"/>
    </source>
</evidence>
<dbReference type="KEGG" id="tsa:AciPR4_3000"/>
<organism evidence="14 15">
    <name type="scientific">Terriglobus saanensis (strain ATCC BAA-1853 / DSM 23119 / SP1PR4)</name>
    <dbReference type="NCBI Taxonomy" id="401053"/>
    <lineage>
        <taxon>Bacteria</taxon>
        <taxon>Pseudomonadati</taxon>
        <taxon>Acidobacteriota</taxon>
        <taxon>Terriglobia</taxon>
        <taxon>Terriglobales</taxon>
        <taxon>Acidobacteriaceae</taxon>
        <taxon>Terriglobus</taxon>
    </lineage>
</organism>
<evidence type="ECO:0000256" key="10">
    <source>
        <dbReference type="SAM" id="MobiDB-lite"/>
    </source>
</evidence>
<comment type="subcellular location">
    <subcellularLocation>
        <location evidence="1 8">Cell outer membrane</location>
        <topology evidence="1 8">Multi-pass membrane protein</topology>
    </subcellularLocation>
</comment>
<dbReference type="RefSeq" id="WP_013569491.1">
    <property type="nucleotide sequence ID" value="NC_014963.1"/>
</dbReference>
<evidence type="ECO:0000256" key="8">
    <source>
        <dbReference type="PROSITE-ProRule" id="PRU01360"/>
    </source>
</evidence>
<evidence type="ECO:0000256" key="9">
    <source>
        <dbReference type="RuleBase" id="RU003357"/>
    </source>
</evidence>
<dbReference type="eggNOG" id="COG4772">
    <property type="taxonomic scope" value="Bacteria"/>
</dbReference>
<keyword evidence="7 8" id="KW-0998">Cell outer membrane</keyword>
<dbReference type="STRING" id="401053.AciPR4_3000"/>
<keyword evidence="5 9" id="KW-0798">TonB box</keyword>